<comment type="caution">
    <text evidence="1">The sequence shown here is derived from an EMBL/GenBank/DDBJ whole genome shotgun (WGS) entry which is preliminary data.</text>
</comment>
<organism evidence="1 2">
    <name type="scientific">Desulfuribacillus stibiiarsenatis</name>
    <dbReference type="NCBI Taxonomy" id="1390249"/>
    <lineage>
        <taxon>Bacteria</taxon>
        <taxon>Bacillati</taxon>
        <taxon>Bacillota</taxon>
        <taxon>Desulfuribacillia</taxon>
        <taxon>Desulfuribacillales</taxon>
        <taxon>Desulfuribacillaceae</taxon>
        <taxon>Desulfuribacillus</taxon>
    </lineage>
</organism>
<accession>A0A1E5L3F1</accession>
<proteinExistence type="predicted"/>
<evidence type="ECO:0000313" key="2">
    <source>
        <dbReference type="Proteomes" id="UP000095255"/>
    </source>
</evidence>
<reference evidence="1 2" key="1">
    <citation type="submission" date="2016-09" db="EMBL/GenBank/DDBJ databases">
        <title>Desulfuribacillus arsenicus sp. nov., an obligately anaerobic, dissimilatory arsenic- and antimonate-reducing bacterium isolated from anoxic sediments.</title>
        <authorList>
            <person name="Abin C.A."/>
            <person name="Hollibaugh J.T."/>
        </authorList>
    </citation>
    <scope>NUCLEOTIDE SEQUENCE [LARGE SCALE GENOMIC DNA]</scope>
    <source>
        <strain evidence="1 2">MLFW-2</strain>
    </source>
</reference>
<sequence>MEIEEDVLSPEERDRIKKALEDMCKMKSEEFLLLGIQTTPEQIWSCVSHQYKKEYPELHQIVNDILSLKTSKFMNWLIIQNQRGLL</sequence>
<evidence type="ECO:0000313" key="1">
    <source>
        <dbReference type="EMBL" id="OEH84670.1"/>
    </source>
</evidence>
<dbReference type="Pfam" id="PF13797">
    <property type="entry name" value="Post_transc_reg"/>
    <property type="match status" value="1"/>
</dbReference>
<dbReference type="InterPro" id="IPR025716">
    <property type="entry name" value="Post-transcriptional_regulator"/>
</dbReference>
<name>A0A1E5L3F1_9FIRM</name>
<dbReference type="EMBL" id="MJAT01000037">
    <property type="protein sequence ID" value="OEH84670.1"/>
    <property type="molecule type" value="Genomic_DNA"/>
</dbReference>
<keyword evidence="2" id="KW-1185">Reference proteome</keyword>
<protein>
    <recommendedName>
        <fullName evidence="3">Post-transcriptional regulator</fullName>
    </recommendedName>
</protein>
<gene>
    <name evidence="1" type="ORF">BHU72_08675</name>
</gene>
<dbReference type="STRING" id="1390249.BHU72_08675"/>
<dbReference type="AlphaFoldDB" id="A0A1E5L3F1"/>
<evidence type="ECO:0008006" key="3">
    <source>
        <dbReference type="Google" id="ProtNLM"/>
    </source>
</evidence>
<dbReference type="Proteomes" id="UP000095255">
    <property type="component" value="Unassembled WGS sequence"/>
</dbReference>
<dbReference type="OrthoDB" id="2990595at2"/>